<dbReference type="Gene3D" id="1.25.40.10">
    <property type="entry name" value="Tetratricopeptide repeat domain"/>
    <property type="match status" value="2"/>
</dbReference>
<comment type="caution">
    <text evidence="2">Lacks conserved residue(s) required for the propagation of feature annotation.</text>
</comment>
<keyword evidence="3" id="KW-0802">TPR repeat</keyword>
<dbReference type="GO" id="GO:0000160">
    <property type="term" value="P:phosphorelay signal transduction system"/>
    <property type="evidence" value="ECO:0007669"/>
    <property type="project" value="InterPro"/>
</dbReference>
<dbReference type="EMBL" id="FWZT01000004">
    <property type="protein sequence ID" value="SMF07198.1"/>
    <property type="molecule type" value="Genomic_DNA"/>
</dbReference>
<evidence type="ECO:0000313" key="5">
    <source>
        <dbReference type="EMBL" id="SMF07198.1"/>
    </source>
</evidence>
<dbReference type="AlphaFoldDB" id="A0A1Y6BKC0"/>
<dbReference type="InterPro" id="IPR001789">
    <property type="entry name" value="Sig_transdc_resp-reg_receiver"/>
</dbReference>
<evidence type="ECO:0000256" key="1">
    <source>
        <dbReference type="ARBA" id="ARBA00022553"/>
    </source>
</evidence>
<dbReference type="PROSITE" id="PS50110">
    <property type="entry name" value="RESPONSE_REGULATORY"/>
    <property type="match status" value="1"/>
</dbReference>
<dbReference type="Pfam" id="PF13181">
    <property type="entry name" value="TPR_8"/>
    <property type="match status" value="1"/>
</dbReference>
<keyword evidence="6" id="KW-1185">Reference proteome</keyword>
<dbReference type="InterPro" id="IPR050595">
    <property type="entry name" value="Bact_response_regulator"/>
</dbReference>
<sequence>MANLPPKILVVDADPTVTGPISDPLDKMGIEVFAASDLQTAMYRFNKQFFRVIFVELKFPELDGLSVIQKWRNHEIAEKQTAGFIVMTSAPLSKEQLALVNEMGKIQVVQKPLQVGPMITQIQRAYKLHVRYELALKIKKDITEKLEKDGDLKAAIKSVQEFKEPLSDEYYPLLLELYQLHDNYEEGIEVLRQIPNEKMDPLQRLNLMGKFNLKMGNLEDARKFYEEADQVAPKNMERITDMVDMYLQLKSPDKAVDKQRQILDLNPENRDIKFDLFKQLEDNGFADHAASFCQETSAPKEVVRYFNNKGVVMAQTDSIDVAIEEYKRAITYYPNNKDNYLIHFNIALAFLRKRDPKFLPQAKEHLSACLKLQPNFEKAKALLNKILDRQAG</sequence>
<dbReference type="SMART" id="SM00448">
    <property type="entry name" value="REC"/>
    <property type="match status" value="1"/>
</dbReference>
<keyword evidence="1" id="KW-0597">Phosphoprotein</keyword>
<evidence type="ECO:0000256" key="2">
    <source>
        <dbReference type="PROSITE-ProRule" id="PRU00169"/>
    </source>
</evidence>
<organism evidence="5 6">
    <name type="scientific">Pseudobacteriovorax antillogorgiicola</name>
    <dbReference type="NCBI Taxonomy" id="1513793"/>
    <lineage>
        <taxon>Bacteria</taxon>
        <taxon>Pseudomonadati</taxon>
        <taxon>Bdellovibrionota</taxon>
        <taxon>Oligoflexia</taxon>
        <taxon>Oligoflexales</taxon>
        <taxon>Pseudobacteriovoracaceae</taxon>
        <taxon>Pseudobacteriovorax</taxon>
    </lineage>
</organism>
<protein>
    <submittedName>
        <fullName evidence="5">Tetratricopeptide repeat-containing protein</fullName>
    </submittedName>
</protein>
<evidence type="ECO:0000259" key="4">
    <source>
        <dbReference type="PROSITE" id="PS50110"/>
    </source>
</evidence>
<dbReference type="InterPro" id="IPR019734">
    <property type="entry name" value="TPR_rpt"/>
</dbReference>
<dbReference type="InterPro" id="IPR011006">
    <property type="entry name" value="CheY-like_superfamily"/>
</dbReference>
<gene>
    <name evidence="5" type="ORF">SAMN06296036_104199</name>
</gene>
<dbReference type="SMART" id="SM00028">
    <property type="entry name" value="TPR"/>
    <property type="match status" value="4"/>
</dbReference>
<dbReference type="InterPro" id="IPR011990">
    <property type="entry name" value="TPR-like_helical_dom_sf"/>
</dbReference>
<proteinExistence type="predicted"/>
<name>A0A1Y6BKC0_9BACT</name>
<dbReference type="SUPFAM" id="SSF48452">
    <property type="entry name" value="TPR-like"/>
    <property type="match status" value="1"/>
</dbReference>
<dbReference type="STRING" id="1513793.SAMN06296036_104199"/>
<dbReference type="Gene3D" id="3.40.50.2300">
    <property type="match status" value="1"/>
</dbReference>
<feature type="repeat" description="TPR" evidence="3">
    <location>
        <begin position="202"/>
        <end position="235"/>
    </location>
</feature>
<dbReference type="SUPFAM" id="SSF52172">
    <property type="entry name" value="CheY-like"/>
    <property type="match status" value="1"/>
</dbReference>
<dbReference type="Pfam" id="PF00072">
    <property type="entry name" value="Response_reg"/>
    <property type="match status" value="1"/>
</dbReference>
<dbReference type="PROSITE" id="PS50005">
    <property type="entry name" value="TPR"/>
    <property type="match status" value="2"/>
</dbReference>
<feature type="domain" description="Response regulatory" evidence="4">
    <location>
        <begin position="7"/>
        <end position="126"/>
    </location>
</feature>
<accession>A0A1Y6BKC0</accession>
<evidence type="ECO:0000256" key="3">
    <source>
        <dbReference type="PROSITE-ProRule" id="PRU00339"/>
    </source>
</evidence>
<dbReference type="PANTHER" id="PTHR44591">
    <property type="entry name" value="STRESS RESPONSE REGULATOR PROTEIN 1"/>
    <property type="match status" value="1"/>
</dbReference>
<evidence type="ECO:0000313" key="6">
    <source>
        <dbReference type="Proteomes" id="UP000192907"/>
    </source>
</evidence>
<dbReference type="RefSeq" id="WP_132316666.1">
    <property type="nucleotide sequence ID" value="NZ_FWZT01000004.1"/>
</dbReference>
<dbReference type="OrthoDB" id="9814069at2"/>
<dbReference type="PANTHER" id="PTHR44591:SF3">
    <property type="entry name" value="RESPONSE REGULATORY DOMAIN-CONTAINING PROTEIN"/>
    <property type="match status" value="1"/>
</dbReference>
<feature type="repeat" description="TPR" evidence="3">
    <location>
        <begin position="303"/>
        <end position="336"/>
    </location>
</feature>
<reference evidence="6" key="1">
    <citation type="submission" date="2017-04" db="EMBL/GenBank/DDBJ databases">
        <authorList>
            <person name="Varghese N."/>
            <person name="Submissions S."/>
        </authorList>
    </citation>
    <scope>NUCLEOTIDE SEQUENCE [LARGE SCALE GENOMIC DNA]</scope>
    <source>
        <strain evidence="6">RKEM611</strain>
    </source>
</reference>
<dbReference type="Proteomes" id="UP000192907">
    <property type="component" value="Unassembled WGS sequence"/>
</dbReference>